<accession>A0ABX5VZ49</accession>
<dbReference type="EMBL" id="CP041090">
    <property type="protein sequence ID" value="QDF36270.2"/>
    <property type="molecule type" value="Genomic_DNA"/>
</dbReference>
<dbReference type="CDD" id="cd03801">
    <property type="entry name" value="GT4_PimA-like"/>
    <property type="match status" value="1"/>
</dbReference>
<keyword evidence="3" id="KW-0328">Glycosyltransferase</keyword>
<evidence type="ECO:0000259" key="1">
    <source>
        <dbReference type="Pfam" id="PF00534"/>
    </source>
</evidence>
<dbReference type="RefSeq" id="WP_244607542.1">
    <property type="nucleotide sequence ID" value="NZ_CP029427.2"/>
</dbReference>
<dbReference type="PANTHER" id="PTHR45947:SF3">
    <property type="entry name" value="SULFOQUINOVOSYL TRANSFERASE SQD2"/>
    <property type="match status" value="1"/>
</dbReference>
<dbReference type="InterPro" id="IPR001296">
    <property type="entry name" value="Glyco_trans_1"/>
</dbReference>
<organism evidence="3 4">
    <name type="scientific">Bradyrhizobium symbiodeficiens</name>
    <dbReference type="NCBI Taxonomy" id="1404367"/>
    <lineage>
        <taxon>Bacteria</taxon>
        <taxon>Pseudomonadati</taxon>
        <taxon>Pseudomonadota</taxon>
        <taxon>Alphaproteobacteria</taxon>
        <taxon>Hyphomicrobiales</taxon>
        <taxon>Nitrobacteraceae</taxon>
        <taxon>Bradyrhizobium</taxon>
    </lineage>
</organism>
<dbReference type="PANTHER" id="PTHR45947">
    <property type="entry name" value="SULFOQUINOVOSYL TRANSFERASE SQD2"/>
    <property type="match status" value="1"/>
</dbReference>
<dbReference type="GO" id="GO:0016757">
    <property type="term" value="F:glycosyltransferase activity"/>
    <property type="evidence" value="ECO:0007669"/>
    <property type="project" value="UniProtKB-KW"/>
</dbReference>
<dbReference type="Pfam" id="PF00534">
    <property type="entry name" value="Glycos_transf_1"/>
    <property type="match status" value="1"/>
</dbReference>
<feature type="domain" description="Glycosyltransferase subfamily 4-like N-terminal" evidence="2">
    <location>
        <begin position="2"/>
        <end position="172"/>
    </location>
</feature>
<proteinExistence type="predicted"/>
<evidence type="ECO:0000313" key="4">
    <source>
        <dbReference type="Proteomes" id="UP000319298"/>
    </source>
</evidence>
<reference evidence="3 4" key="2">
    <citation type="journal article" date="2020" name="Int. J. Syst. Evol. Microbiol.">
        <title>Description and complete genome sequences of Bradyrhizobium symbiodeficiens sp. nov., a non-symbiotic bacterium associated with legumes native to Canada.</title>
        <authorList>
            <person name="Bromfield E.S.P."/>
            <person name="Cloutier S."/>
            <person name="Nguyen H.D.T."/>
        </authorList>
    </citation>
    <scope>NUCLEOTIDE SEQUENCE [LARGE SCALE GENOMIC DNA]</scope>
    <source>
        <strain evidence="3 4">65S1MB</strain>
    </source>
</reference>
<dbReference type="Proteomes" id="UP000319298">
    <property type="component" value="Chromosome"/>
</dbReference>
<feature type="domain" description="Glycosyl transferase family 1" evidence="1">
    <location>
        <begin position="181"/>
        <end position="341"/>
    </location>
</feature>
<dbReference type="InterPro" id="IPR050194">
    <property type="entry name" value="Glycosyltransferase_grp1"/>
</dbReference>
<sequence>MTGVETFILQLTRAQMRRGLAPAIAMELSDRQDVLKIASERGIAVYDLPGRQAFLSILPQKVATALLRTRRIRFLYNLLKENDVLHVQAVGLSCLDGFLAAALAGKPVIVTHHGTLSWFAAQRDRLADVTFWIEKKIASTIVMPYKAALAELNSEGVSAARSSVIPFCVDEQLFASASMPSTEDNFRLALVARMVSGKGHIELLNALSKLAPRHPKLRAMFIGDGPTRGQIEDKIDRLGLREIVECKGKVDHRAVPALVRSAQVIVLPTYEPGEMYPLCLLEGMALGLPAIGTRWSGIPDIIDDGVSGIIVEPRDEGGLEKAIEHFITDTGFLTRASKAASARVRSRFTASIVADSYTDLYREAMSSRVRVTSHHIRIRPPRKLS</sequence>
<keyword evidence="4" id="KW-1185">Reference proteome</keyword>
<name>A0ABX5VZ49_9BRAD</name>
<keyword evidence="3" id="KW-0808">Transferase</keyword>
<dbReference type="Pfam" id="PF13439">
    <property type="entry name" value="Glyco_transf_4"/>
    <property type="match status" value="1"/>
</dbReference>
<dbReference type="InterPro" id="IPR028098">
    <property type="entry name" value="Glyco_trans_4-like_N"/>
</dbReference>
<dbReference type="EC" id="2.4.-.-" evidence="3"/>
<protein>
    <submittedName>
        <fullName evidence="3">Glycosyltransferase family 4 protein</fullName>
        <ecNumber evidence="3">2.4.-.-</ecNumber>
    </submittedName>
</protein>
<gene>
    <name evidence="3" type="ORF">FJN17_01130</name>
</gene>
<reference evidence="4" key="1">
    <citation type="submission" date="2019-06" db="EMBL/GenBank/DDBJ databases">
        <title>Whole-Genome Sequence of Bradyrhizobium sp. 3 Strain 65S1MB.</title>
        <authorList>
            <person name="Bromfield E.S.P."/>
            <person name="Cloutier S."/>
            <person name="Nguyen H.D.T."/>
        </authorList>
    </citation>
    <scope>NUCLEOTIDE SEQUENCE [LARGE SCALE GENOMIC DNA]</scope>
    <source>
        <strain evidence="4">65S1MB</strain>
    </source>
</reference>
<dbReference type="SUPFAM" id="SSF53756">
    <property type="entry name" value="UDP-Glycosyltransferase/glycogen phosphorylase"/>
    <property type="match status" value="1"/>
</dbReference>
<dbReference type="Gene3D" id="3.40.50.2000">
    <property type="entry name" value="Glycogen Phosphorylase B"/>
    <property type="match status" value="2"/>
</dbReference>
<evidence type="ECO:0000313" key="3">
    <source>
        <dbReference type="EMBL" id="QDF36270.2"/>
    </source>
</evidence>
<evidence type="ECO:0000259" key="2">
    <source>
        <dbReference type="Pfam" id="PF13439"/>
    </source>
</evidence>